<feature type="domain" description="Transposase IS701-like DDE" evidence="2">
    <location>
        <begin position="30"/>
        <end position="243"/>
    </location>
</feature>
<evidence type="ECO:0000313" key="3">
    <source>
        <dbReference type="EMBL" id="MFG3016115.1"/>
    </source>
</evidence>
<dbReference type="Proteomes" id="UP001604267">
    <property type="component" value="Unassembled WGS sequence"/>
</dbReference>
<feature type="region of interest" description="Disordered" evidence="1">
    <location>
        <begin position="1"/>
        <end position="23"/>
    </location>
</feature>
<accession>A0ABW7BJS8</accession>
<dbReference type="InterPro" id="IPR038721">
    <property type="entry name" value="IS701-like_DDE_dom"/>
</dbReference>
<dbReference type="EMBL" id="JBICYV010000025">
    <property type="protein sequence ID" value="MFG3016115.1"/>
    <property type="molecule type" value="Genomic_DNA"/>
</dbReference>
<organism evidence="3 4">
    <name type="scientific">Streptomyces cinerochromogenes</name>
    <dbReference type="NCBI Taxonomy" id="66422"/>
    <lineage>
        <taxon>Bacteria</taxon>
        <taxon>Bacillati</taxon>
        <taxon>Actinomycetota</taxon>
        <taxon>Actinomycetes</taxon>
        <taxon>Kitasatosporales</taxon>
        <taxon>Streptomycetaceae</taxon>
        <taxon>Streptomyces</taxon>
    </lineage>
</organism>
<evidence type="ECO:0000259" key="2">
    <source>
        <dbReference type="Pfam" id="PF13546"/>
    </source>
</evidence>
<evidence type="ECO:0000313" key="4">
    <source>
        <dbReference type="Proteomes" id="UP001604267"/>
    </source>
</evidence>
<gene>
    <name evidence="3" type="ORF">ACGFZB_37840</name>
</gene>
<comment type="caution">
    <text evidence="3">The sequence shown here is derived from an EMBL/GenBank/DDBJ whole genome shotgun (WGS) entry which is preliminary data.</text>
</comment>
<dbReference type="PANTHER" id="PTHR33627:SF1">
    <property type="entry name" value="TRANSPOSASE"/>
    <property type="match status" value="1"/>
</dbReference>
<keyword evidence="4" id="KW-1185">Reference proteome</keyword>
<reference evidence="3 4" key="1">
    <citation type="submission" date="2024-10" db="EMBL/GenBank/DDBJ databases">
        <title>The Natural Products Discovery Center: Release of the First 8490 Sequenced Strains for Exploring Actinobacteria Biosynthetic Diversity.</title>
        <authorList>
            <person name="Kalkreuter E."/>
            <person name="Kautsar S.A."/>
            <person name="Yang D."/>
            <person name="Bader C.D."/>
            <person name="Teijaro C.N."/>
            <person name="Fluegel L."/>
            <person name="Davis C.M."/>
            <person name="Simpson J.R."/>
            <person name="Lauterbach L."/>
            <person name="Steele A.D."/>
            <person name="Gui C."/>
            <person name="Meng S."/>
            <person name="Li G."/>
            <person name="Viehrig K."/>
            <person name="Ye F."/>
            <person name="Su P."/>
            <person name="Kiefer A.F."/>
            <person name="Nichols A."/>
            <person name="Cepeda A.J."/>
            <person name="Yan W."/>
            <person name="Fan B."/>
            <person name="Jiang Y."/>
            <person name="Adhikari A."/>
            <person name="Zheng C.-J."/>
            <person name="Schuster L."/>
            <person name="Cowan T.M."/>
            <person name="Smanski M.J."/>
            <person name="Chevrette M.G."/>
            <person name="De Carvalho L.P.S."/>
            <person name="Shen B."/>
        </authorList>
    </citation>
    <scope>NUCLEOTIDE SEQUENCE [LARGE SCALE GENOMIC DNA]</scope>
    <source>
        <strain evidence="3 4">NPDC048320</strain>
    </source>
</reference>
<evidence type="ECO:0000256" key="1">
    <source>
        <dbReference type="SAM" id="MobiDB-lite"/>
    </source>
</evidence>
<name>A0ABW7BJS8_9ACTN</name>
<dbReference type="Pfam" id="PF13546">
    <property type="entry name" value="DDE_5"/>
    <property type="match status" value="1"/>
</dbReference>
<proteinExistence type="predicted"/>
<sequence>MSTQATAVLTAPPRPGRSGHPDLTAYSERVFGHLPRSDQRRWAAVYLRGLLATPGRKSGRRMARVLGLPSAASQSLQQFITSSPWDWESPRRELSRIAADLMPNAVWTTGAVLLRRGGTQSVGLHQRLVPESGRHINCQVGIGLFLTDGLRSVPVHWQLVLNDTWCDDPERRRRARIPHDVTPRPAWALTLDMLAQSAADRVAVSAPLVHSLDHSRDPSRLAAQLHQAGRDFVIEVPAHQPFTAILPGRDASDPATMRTTTAAGLLEGHVRTTPSLRGEDIRLGSATVRFHSPRATSPAARRTLRLVAEIPAARRQPSRFWVTSLREATPQAVHALALRSELTGRTVQRLQNDLGLLDFEGRSYPGWHHHMTLASAAYLYRCLG</sequence>
<protein>
    <submittedName>
        <fullName evidence="3">IS701 family transposase</fullName>
    </submittedName>
</protein>
<dbReference type="InterPro" id="IPR039365">
    <property type="entry name" value="IS701-like"/>
</dbReference>
<dbReference type="RefSeq" id="WP_392824498.1">
    <property type="nucleotide sequence ID" value="NZ_JBICYV010000025.1"/>
</dbReference>
<dbReference type="PANTHER" id="PTHR33627">
    <property type="entry name" value="TRANSPOSASE"/>
    <property type="match status" value="1"/>
</dbReference>